<protein>
    <submittedName>
        <fullName evidence="1">Uncharacterized protein</fullName>
    </submittedName>
</protein>
<dbReference type="EMBL" id="GBRH01274984">
    <property type="protein sequence ID" value="JAD22911.1"/>
    <property type="molecule type" value="Transcribed_RNA"/>
</dbReference>
<evidence type="ECO:0000313" key="1">
    <source>
        <dbReference type="EMBL" id="JAD22911.1"/>
    </source>
</evidence>
<proteinExistence type="predicted"/>
<sequence>MPSYQFVSNNWSVKGYTERYSAHYFRHLGTSVPHNIKQRKILPKLCDTT</sequence>
<accession>A0A0A8Y9B2</accession>
<reference evidence="1" key="2">
    <citation type="journal article" date="2015" name="Data Brief">
        <title>Shoot transcriptome of the giant reed, Arundo donax.</title>
        <authorList>
            <person name="Barrero R.A."/>
            <person name="Guerrero F.D."/>
            <person name="Moolhuijzen P."/>
            <person name="Goolsby J.A."/>
            <person name="Tidwell J."/>
            <person name="Bellgard S.E."/>
            <person name="Bellgard M.I."/>
        </authorList>
    </citation>
    <scope>NUCLEOTIDE SEQUENCE</scope>
    <source>
        <tissue evidence="1">Shoot tissue taken approximately 20 cm above the soil surface</tissue>
    </source>
</reference>
<dbReference type="AlphaFoldDB" id="A0A0A8Y9B2"/>
<reference evidence="1" key="1">
    <citation type="submission" date="2014-09" db="EMBL/GenBank/DDBJ databases">
        <authorList>
            <person name="Magalhaes I.L.F."/>
            <person name="Oliveira U."/>
            <person name="Santos F.R."/>
            <person name="Vidigal T.H.D.A."/>
            <person name="Brescovit A.D."/>
            <person name="Santos A.J."/>
        </authorList>
    </citation>
    <scope>NUCLEOTIDE SEQUENCE</scope>
    <source>
        <tissue evidence="1">Shoot tissue taken approximately 20 cm above the soil surface</tissue>
    </source>
</reference>
<organism evidence="1">
    <name type="scientific">Arundo donax</name>
    <name type="common">Giant reed</name>
    <name type="synonym">Donax arundinaceus</name>
    <dbReference type="NCBI Taxonomy" id="35708"/>
    <lineage>
        <taxon>Eukaryota</taxon>
        <taxon>Viridiplantae</taxon>
        <taxon>Streptophyta</taxon>
        <taxon>Embryophyta</taxon>
        <taxon>Tracheophyta</taxon>
        <taxon>Spermatophyta</taxon>
        <taxon>Magnoliopsida</taxon>
        <taxon>Liliopsida</taxon>
        <taxon>Poales</taxon>
        <taxon>Poaceae</taxon>
        <taxon>PACMAD clade</taxon>
        <taxon>Arundinoideae</taxon>
        <taxon>Arundineae</taxon>
        <taxon>Arundo</taxon>
    </lineage>
</organism>
<name>A0A0A8Y9B2_ARUDO</name>